<reference evidence="2 3" key="1">
    <citation type="journal article" date="2012" name="J. Bacteriol.">
        <title>Genome sequence of an alkane-degrading bacterium, Alcanivorax pacificus type strain W11-5, isolated from deep sea sediment.</title>
        <authorList>
            <person name="Lai Q."/>
            <person name="Shao Z."/>
        </authorList>
    </citation>
    <scope>NUCLEOTIDE SEQUENCE [LARGE SCALE GENOMIC DNA]</scope>
    <source>
        <strain evidence="2 3">W11-5</strain>
    </source>
</reference>
<dbReference type="EMBL" id="CP004387">
    <property type="protein sequence ID" value="AJD47476.1"/>
    <property type="molecule type" value="Genomic_DNA"/>
</dbReference>
<protein>
    <recommendedName>
        <fullName evidence="1">FecR N-terminal domain-containing protein</fullName>
    </recommendedName>
</protein>
<evidence type="ECO:0000313" key="2">
    <source>
        <dbReference type="EMBL" id="AJD47476.1"/>
    </source>
</evidence>
<organism evidence="2 3">
    <name type="scientific">Isoalcanivorax pacificus W11-5</name>
    <dbReference type="NCBI Taxonomy" id="391936"/>
    <lineage>
        <taxon>Bacteria</taxon>
        <taxon>Pseudomonadati</taxon>
        <taxon>Pseudomonadota</taxon>
        <taxon>Gammaproteobacteria</taxon>
        <taxon>Oceanospirillales</taxon>
        <taxon>Alcanivoracaceae</taxon>
        <taxon>Isoalcanivorax</taxon>
    </lineage>
</organism>
<evidence type="ECO:0000313" key="3">
    <source>
        <dbReference type="Proteomes" id="UP000006764"/>
    </source>
</evidence>
<accession>A0A0B4XK75</accession>
<feature type="domain" description="FecR N-terminal" evidence="1">
    <location>
        <begin position="18"/>
        <end position="61"/>
    </location>
</feature>
<dbReference type="KEGG" id="apac:S7S_05280"/>
<name>A0A0B4XK75_9GAMM</name>
<proteinExistence type="predicted"/>
<dbReference type="STRING" id="391936.S7S_05280"/>
<dbReference type="HOGENOM" id="CLU_194250_0_0_6"/>
<dbReference type="Pfam" id="PF16220">
    <property type="entry name" value="DUF4880"/>
    <property type="match status" value="1"/>
</dbReference>
<sequence length="74" mass="8409">MRGTTTTTDMADRDPAWEQAMDWVMREHEQGALDASDQRTLHDWLAAAPAHQKAYQEARRVWLLTGMLPGEGEV</sequence>
<gene>
    <name evidence="2" type="ORF">S7S_05280</name>
</gene>
<dbReference type="Proteomes" id="UP000006764">
    <property type="component" value="Chromosome"/>
</dbReference>
<evidence type="ECO:0000259" key="1">
    <source>
        <dbReference type="Pfam" id="PF16220"/>
    </source>
</evidence>
<keyword evidence="3" id="KW-1185">Reference proteome</keyword>
<dbReference type="InterPro" id="IPR032623">
    <property type="entry name" value="FecR_N"/>
</dbReference>
<dbReference type="AlphaFoldDB" id="A0A0B4XK75"/>